<evidence type="ECO:0000256" key="1">
    <source>
        <dbReference type="SAM" id="SignalP"/>
    </source>
</evidence>
<dbReference type="InterPro" id="IPR001279">
    <property type="entry name" value="Metallo-B-lactamas"/>
</dbReference>
<dbReference type="Pfam" id="PF00753">
    <property type="entry name" value="Lactamase_B"/>
    <property type="match status" value="1"/>
</dbReference>
<dbReference type="Proteomes" id="UP000199518">
    <property type="component" value="Unassembled WGS sequence"/>
</dbReference>
<dbReference type="Gene3D" id="3.60.15.10">
    <property type="entry name" value="Ribonuclease Z/Hydroxyacylglutathione hydrolase-like"/>
    <property type="match status" value="1"/>
</dbReference>
<keyword evidence="1" id="KW-0732">Signal</keyword>
<protein>
    <submittedName>
        <fullName evidence="3">Metallo-beta-lactamase superfamily protein</fullName>
    </submittedName>
</protein>
<dbReference type="InterPro" id="IPR052159">
    <property type="entry name" value="Competence_DNA_uptake"/>
</dbReference>
<keyword evidence="4" id="KW-1185">Reference proteome</keyword>
<dbReference type="PANTHER" id="PTHR30619:SF1">
    <property type="entry name" value="RECOMBINATION PROTEIN 2"/>
    <property type="match status" value="1"/>
</dbReference>
<dbReference type="InterPro" id="IPR036866">
    <property type="entry name" value="RibonucZ/Hydroxyglut_hydro"/>
</dbReference>
<evidence type="ECO:0000313" key="4">
    <source>
        <dbReference type="Proteomes" id="UP000199518"/>
    </source>
</evidence>
<name>A0A1I3RP97_9PLAN</name>
<evidence type="ECO:0000259" key="2">
    <source>
        <dbReference type="Pfam" id="PF00753"/>
    </source>
</evidence>
<reference evidence="4" key="1">
    <citation type="submission" date="2016-10" db="EMBL/GenBank/DDBJ databases">
        <authorList>
            <person name="Varghese N."/>
            <person name="Submissions S."/>
        </authorList>
    </citation>
    <scope>NUCLEOTIDE SEQUENCE [LARGE SCALE GENOMIC DNA]</scope>
    <source>
        <strain evidence="4">DSM 26348</strain>
    </source>
</reference>
<dbReference type="STRING" id="1576369.SAMN05421753_12174"/>
<proteinExistence type="predicted"/>
<organism evidence="3 4">
    <name type="scientific">Planctomicrobium piriforme</name>
    <dbReference type="NCBI Taxonomy" id="1576369"/>
    <lineage>
        <taxon>Bacteria</taxon>
        <taxon>Pseudomonadati</taxon>
        <taxon>Planctomycetota</taxon>
        <taxon>Planctomycetia</taxon>
        <taxon>Planctomycetales</taxon>
        <taxon>Planctomycetaceae</taxon>
        <taxon>Planctomicrobium</taxon>
    </lineage>
</organism>
<dbReference type="AlphaFoldDB" id="A0A1I3RP97"/>
<feature type="chain" id="PRO_5011722071" evidence="1">
    <location>
        <begin position="25"/>
        <end position="353"/>
    </location>
</feature>
<accession>A0A1I3RP97</accession>
<feature type="domain" description="Metallo-beta-lactamase" evidence="2">
    <location>
        <begin position="41"/>
        <end position="133"/>
    </location>
</feature>
<dbReference type="PANTHER" id="PTHR30619">
    <property type="entry name" value="DNA INTERNALIZATION/COMPETENCE PROTEIN COMEC/REC2"/>
    <property type="match status" value="1"/>
</dbReference>
<feature type="signal peptide" evidence="1">
    <location>
        <begin position="1"/>
        <end position="24"/>
    </location>
</feature>
<dbReference type="SUPFAM" id="SSF56281">
    <property type="entry name" value="Metallo-hydrolase/oxidoreductase"/>
    <property type="match status" value="1"/>
</dbReference>
<gene>
    <name evidence="3" type="ORF">SAMN05421753_12174</name>
</gene>
<dbReference type="RefSeq" id="WP_245764706.1">
    <property type="nucleotide sequence ID" value="NZ_FOQD01000021.1"/>
</dbReference>
<dbReference type="EMBL" id="FOQD01000021">
    <property type="protein sequence ID" value="SFJ48078.1"/>
    <property type="molecule type" value="Genomic_DNA"/>
</dbReference>
<sequence>MRSRCTLLCVALCLLVASFQAAQADGKNGRLDLYFIDVEGGAATLLVTPAGESVLIDSGYPDNMGRDRDRILKVVREVAKLDHIDHAVVSHWHMDHYGNHASITAEIPIRTFWDRGIPDTLSDDKQFPDRIALYRAASQNESRTLHAGDTFEMQGQKLPLKVRVLTGSREVVPNSGEPNPFASEHKAKAEDKSDNAASLSLLFELGKFRFLTCGDLTWNVEAQLVTPNNPVGKVDLFMVTHHGLGVSNNPVFVKAIDPVVDVMCNGPSKGGDPAVIATLRSCPSFQALYQLHRNLSAKAEQQAPAEFIANAGDTNDCQGTWVKASVAPDGESYTVQIGPDGAQRTFNTRGTSK</sequence>
<evidence type="ECO:0000313" key="3">
    <source>
        <dbReference type="EMBL" id="SFJ48078.1"/>
    </source>
</evidence>